<dbReference type="Gene3D" id="3.30.360.10">
    <property type="entry name" value="Dihydrodipicolinate Reductase, domain 2"/>
    <property type="match status" value="1"/>
</dbReference>
<dbReference type="Pfam" id="PF02894">
    <property type="entry name" value="GFO_IDH_MocA_C"/>
    <property type="match status" value="1"/>
</dbReference>
<proteinExistence type="inferred from homology"/>
<keyword evidence="5" id="KW-1185">Reference proteome</keyword>
<evidence type="ECO:0000313" key="4">
    <source>
        <dbReference type="EMBL" id="GKS81401.1"/>
    </source>
</evidence>
<feature type="domain" description="Gfo/Idh/MocA-like oxidoreductase C-terminal" evidence="3">
    <location>
        <begin position="133"/>
        <end position="334"/>
    </location>
</feature>
<dbReference type="Pfam" id="PF01408">
    <property type="entry name" value="GFO_IDH_MocA"/>
    <property type="match status" value="1"/>
</dbReference>
<dbReference type="PANTHER" id="PTHR43708">
    <property type="entry name" value="CONSERVED EXPRESSED OXIDOREDUCTASE (EUROFUNG)"/>
    <property type="match status" value="1"/>
</dbReference>
<protein>
    <submittedName>
        <fullName evidence="4">Dehydrogenase</fullName>
    </submittedName>
</protein>
<evidence type="ECO:0000256" key="1">
    <source>
        <dbReference type="ARBA" id="ARBA00010928"/>
    </source>
</evidence>
<comment type="similarity">
    <text evidence="1">Belongs to the Gfo/Idh/MocA family.</text>
</comment>
<dbReference type="InterPro" id="IPR000683">
    <property type="entry name" value="Gfo/Idh/MocA-like_OxRdtase_N"/>
</dbReference>
<organism evidence="4 5">
    <name type="scientific">Ligilactobacillus pabuli</name>
    <dbReference type="NCBI Taxonomy" id="2886039"/>
    <lineage>
        <taxon>Bacteria</taxon>
        <taxon>Bacillati</taxon>
        <taxon>Bacillota</taxon>
        <taxon>Bacilli</taxon>
        <taxon>Lactobacillales</taxon>
        <taxon>Lactobacillaceae</taxon>
        <taxon>Ligilactobacillus</taxon>
    </lineage>
</organism>
<dbReference type="InterPro" id="IPR051317">
    <property type="entry name" value="Gfo/Idh/MocA_oxidoreduct"/>
</dbReference>
<accession>A0ABQ5JL72</accession>
<dbReference type="RefSeq" id="WP_244055151.1">
    <property type="nucleotide sequence ID" value="NZ_BQXH01000008.1"/>
</dbReference>
<evidence type="ECO:0000313" key="5">
    <source>
        <dbReference type="Proteomes" id="UP001055149"/>
    </source>
</evidence>
<evidence type="ECO:0000259" key="2">
    <source>
        <dbReference type="Pfam" id="PF01408"/>
    </source>
</evidence>
<feature type="domain" description="Gfo/Idh/MocA-like oxidoreductase N-terminal" evidence="2">
    <location>
        <begin position="2"/>
        <end position="117"/>
    </location>
</feature>
<reference evidence="4" key="1">
    <citation type="journal article" date="2022" name="Int. J. Syst. Evol. Microbiol.">
        <title>A novel species of lactic acid bacteria, Ligilactobacillus pabuli sp. nov., isolated from alfalfa silage.</title>
        <authorList>
            <person name="Tohno M."/>
            <person name="Tanizawa Y."/>
            <person name="Sawada H."/>
            <person name="Sakamoto M."/>
            <person name="Ohkuma M."/>
            <person name="Kobayashi H."/>
        </authorList>
    </citation>
    <scope>NUCLEOTIDE SEQUENCE</scope>
    <source>
        <strain evidence="4">AF129</strain>
    </source>
</reference>
<dbReference type="InterPro" id="IPR004104">
    <property type="entry name" value="Gfo/Idh/MocA-like_OxRdtase_C"/>
</dbReference>
<gene>
    <name evidence="4" type="ORF">LPAF129_10870</name>
</gene>
<dbReference type="PANTHER" id="PTHR43708:SF7">
    <property type="entry name" value="OXIDOREDUCTASE"/>
    <property type="match status" value="1"/>
</dbReference>
<comment type="caution">
    <text evidence="4">The sequence shown here is derived from an EMBL/GenBank/DDBJ whole genome shotgun (WGS) entry which is preliminary data.</text>
</comment>
<dbReference type="EMBL" id="BQXH01000008">
    <property type="protein sequence ID" value="GKS81401.1"/>
    <property type="molecule type" value="Genomic_DNA"/>
</dbReference>
<name>A0ABQ5JL72_9LACO</name>
<dbReference type="SUPFAM" id="SSF51735">
    <property type="entry name" value="NAD(P)-binding Rossmann-fold domains"/>
    <property type="match status" value="1"/>
</dbReference>
<dbReference type="InterPro" id="IPR036291">
    <property type="entry name" value="NAD(P)-bd_dom_sf"/>
</dbReference>
<sequence>MLKVAFIGNGKSANRYHVPFILKLPDKFQIKTMFSRHLKDDWARLDGVNYTTDVNEIYQDADLDLVVVSTPPQFHYQYAKDLLEHGQNVLVEKPFTQTVEQAEELFALAKEKGLFLQCYQNRRYDSDFLTVQKVIKSGVLGDLTELEMHFDYFRPEVPQAVHEFSRADSFVYSHACHTLDQVISLFGKPDDVHYDVRQMLGSGRMNDYFDIDLYYGGLKVAVKSSYFRIKARPSFAVYGQKGMFVKETKDRQEEHLKMFYLPDHPDFGLDTPEQYGTVTYVDDQGQYHEEKVVSEVGDYSRVYSAIYETLVHGKAKAVKDEETILQIKMLAEAISQIEK</sequence>
<evidence type="ECO:0000259" key="3">
    <source>
        <dbReference type="Pfam" id="PF02894"/>
    </source>
</evidence>
<dbReference type="Proteomes" id="UP001055149">
    <property type="component" value="Unassembled WGS sequence"/>
</dbReference>
<dbReference type="Gene3D" id="3.40.50.720">
    <property type="entry name" value="NAD(P)-binding Rossmann-like Domain"/>
    <property type="match status" value="1"/>
</dbReference>